<sequence>MWDLLKAVVLGTLQGLTEFLPISSSAHLRIFPEWFGWGDPGAAFTAVVQIGTELAVLIYFRKDIWNIGSTWVKAIFKPELRGTHEARMGWFIIFGSLPIVVLGIALKDIIESEFRNLWIVAAMLVVMGVVLGIADRVGRNERRTEQIQMKDAMLMGLAQAMALVPGVSRSGATISMGRFLGLEREAATRFAFLLAIPAVVGAGLFTLPDIPNGDNTYGWGPTLVATVVSFVVGYAAIAWLLRYVSTRSYTPFVIYRIALGLLTMGLLTAGVLAA</sequence>
<comment type="catalytic activity">
    <reaction evidence="16 17">
        <text>di-trans,octa-cis-undecaprenyl diphosphate + H2O = di-trans,octa-cis-undecaprenyl phosphate + phosphate + H(+)</text>
        <dbReference type="Rhea" id="RHEA:28094"/>
        <dbReference type="ChEBI" id="CHEBI:15377"/>
        <dbReference type="ChEBI" id="CHEBI:15378"/>
        <dbReference type="ChEBI" id="CHEBI:43474"/>
        <dbReference type="ChEBI" id="CHEBI:58405"/>
        <dbReference type="ChEBI" id="CHEBI:60392"/>
        <dbReference type="EC" id="3.6.1.27"/>
    </reaction>
</comment>
<evidence type="ECO:0000256" key="14">
    <source>
        <dbReference type="ARBA" id="ARBA00032707"/>
    </source>
</evidence>
<keyword evidence="9 17" id="KW-0573">Peptidoglycan synthesis</keyword>
<dbReference type="InterPro" id="IPR003824">
    <property type="entry name" value="UppP"/>
</dbReference>
<keyword evidence="13 17" id="KW-0961">Cell wall biogenesis/degradation</keyword>
<feature type="transmembrane region" description="Helical" evidence="17">
    <location>
        <begin position="253"/>
        <end position="273"/>
    </location>
</feature>
<comment type="caution">
    <text evidence="18">The sequence shown here is derived from an EMBL/GenBank/DDBJ whole genome shotgun (WGS) entry which is preliminary data.</text>
</comment>
<feature type="transmembrane region" description="Helical" evidence="17">
    <location>
        <begin position="41"/>
        <end position="60"/>
    </location>
</feature>
<evidence type="ECO:0000256" key="5">
    <source>
        <dbReference type="ARBA" id="ARBA00022475"/>
    </source>
</evidence>
<keyword evidence="12 17" id="KW-0046">Antibiotic resistance</keyword>
<dbReference type="Proteomes" id="UP000630594">
    <property type="component" value="Unassembled WGS sequence"/>
</dbReference>
<evidence type="ECO:0000256" key="11">
    <source>
        <dbReference type="ARBA" id="ARBA00023136"/>
    </source>
</evidence>
<dbReference type="PANTHER" id="PTHR30622:SF4">
    <property type="entry name" value="UNDECAPRENYL-DIPHOSPHATASE"/>
    <property type="match status" value="1"/>
</dbReference>
<evidence type="ECO:0000256" key="17">
    <source>
        <dbReference type="HAMAP-Rule" id="MF_01006"/>
    </source>
</evidence>
<evidence type="ECO:0000256" key="7">
    <source>
        <dbReference type="ARBA" id="ARBA00022801"/>
    </source>
</evidence>
<dbReference type="EC" id="3.6.1.27" evidence="3 17"/>
<keyword evidence="11 17" id="KW-0472">Membrane</keyword>
<protein>
    <recommendedName>
        <fullName evidence="4 17">Undecaprenyl-diphosphatase</fullName>
        <ecNumber evidence="3 17">3.6.1.27</ecNumber>
    </recommendedName>
    <alternativeName>
        <fullName evidence="15 17">Bacitracin resistance protein</fullName>
    </alternativeName>
    <alternativeName>
        <fullName evidence="14 17">Undecaprenyl pyrophosphate phosphatase</fullName>
    </alternativeName>
</protein>
<comment type="similarity">
    <text evidence="2 17">Belongs to the UppP family.</text>
</comment>
<dbReference type="Pfam" id="PF02673">
    <property type="entry name" value="BacA"/>
    <property type="match status" value="1"/>
</dbReference>
<proteinExistence type="inferred from homology"/>
<comment type="subcellular location">
    <subcellularLocation>
        <location evidence="1 17">Cell membrane</location>
        <topology evidence="1 17">Multi-pass membrane protein</topology>
    </subcellularLocation>
</comment>
<evidence type="ECO:0000256" key="16">
    <source>
        <dbReference type="ARBA" id="ARBA00047594"/>
    </source>
</evidence>
<accession>A0ABQ1QF78</accession>
<feature type="transmembrane region" description="Helical" evidence="17">
    <location>
        <begin position="219"/>
        <end position="241"/>
    </location>
</feature>
<evidence type="ECO:0000256" key="12">
    <source>
        <dbReference type="ARBA" id="ARBA00023251"/>
    </source>
</evidence>
<evidence type="ECO:0000256" key="10">
    <source>
        <dbReference type="ARBA" id="ARBA00022989"/>
    </source>
</evidence>
<evidence type="ECO:0000256" key="6">
    <source>
        <dbReference type="ARBA" id="ARBA00022692"/>
    </source>
</evidence>
<keyword evidence="5 17" id="KW-1003">Cell membrane</keyword>
<dbReference type="RefSeq" id="WP_188422056.1">
    <property type="nucleotide sequence ID" value="NZ_BMCK01000004.1"/>
</dbReference>
<keyword evidence="10 17" id="KW-1133">Transmembrane helix</keyword>
<dbReference type="PANTHER" id="PTHR30622">
    <property type="entry name" value="UNDECAPRENYL-DIPHOSPHATASE"/>
    <property type="match status" value="1"/>
</dbReference>
<dbReference type="EMBL" id="BMCK01000004">
    <property type="protein sequence ID" value="GGD25715.1"/>
    <property type="molecule type" value="Genomic_DNA"/>
</dbReference>
<feature type="transmembrane region" description="Helical" evidence="17">
    <location>
        <begin position="116"/>
        <end position="134"/>
    </location>
</feature>
<evidence type="ECO:0000256" key="3">
    <source>
        <dbReference type="ARBA" id="ARBA00012374"/>
    </source>
</evidence>
<feature type="transmembrane region" description="Helical" evidence="17">
    <location>
        <begin position="90"/>
        <end position="110"/>
    </location>
</feature>
<gene>
    <name evidence="18" type="primary">uppP2</name>
    <name evidence="17" type="synonym">uppP</name>
    <name evidence="18" type="ORF">GCM10007231_26350</name>
</gene>
<evidence type="ECO:0000256" key="2">
    <source>
        <dbReference type="ARBA" id="ARBA00010621"/>
    </source>
</evidence>
<dbReference type="NCBIfam" id="TIGR00753">
    <property type="entry name" value="undec_PP_bacA"/>
    <property type="match status" value="1"/>
</dbReference>
<evidence type="ECO:0000256" key="4">
    <source>
        <dbReference type="ARBA" id="ARBA00021581"/>
    </source>
</evidence>
<evidence type="ECO:0000256" key="1">
    <source>
        <dbReference type="ARBA" id="ARBA00004651"/>
    </source>
</evidence>
<evidence type="ECO:0000256" key="9">
    <source>
        <dbReference type="ARBA" id="ARBA00022984"/>
    </source>
</evidence>
<reference evidence="19" key="1">
    <citation type="journal article" date="2019" name="Int. J. Syst. Evol. Microbiol.">
        <title>The Global Catalogue of Microorganisms (GCM) 10K type strain sequencing project: providing services to taxonomists for standard genome sequencing and annotation.</title>
        <authorList>
            <consortium name="The Broad Institute Genomics Platform"/>
            <consortium name="The Broad Institute Genome Sequencing Center for Infectious Disease"/>
            <person name="Wu L."/>
            <person name="Ma J."/>
        </authorList>
    </citation>
    <scope>NUCLEOTIDE SEQUENCE [LARGE SCALE GENOMIC DNA]</scope>
    <source>
        <strain evidence="19">CCM 7403</strain>
    </source>
</reference>
<comment type="function">
    <text evidence="17">Catalyzes the dephosphorylation of undecaprenyl diphosphate (UPP). Confers resistance to bacitracin.</text>
</comment>
<keyword evidence="7 17" id="KW-0378">Hydrolase</keyword>
<evidence type="ECO:0000313" key="18">
    <source>
        <dbReference type="EMBL" id="GGD25715.1"/>
    </source>
</evidence>
<organism evidence="18 19">
    <name type="scientific">Nocardioides daphniae</name>
    <dbReference type="NCBI Taxonomy" id="402297"/>
    <lineage>
        <taxon>Bacteria</taxon>
        <taxon>Bacillati</taxon>
        <taxon>Actinomycetota</taxon>
        <taxon>Actinomycetes</taxon>
        <taxon>Propionibacteriales</taxon>
        <taxon>Nocardioidaceae</taxon>
        <taxon>Nocardioides</taxon>
    </lineage>
</organism>
<evidence type="ECO:0000256" key="15">
    <source>
        <dbReference type="ARBA" id="ARBA00032932"/>
    </source>
</evidence>
<evidence type="ECO:0000313" key="19">
    <source>
        <dbReference type="Proteomes" id="UP000630594"/>
    </source>
</evidence>
<dbReference type="HAMAP" id="MF_01006">
    <property type="entry name" value="Undec_diphosphatase"/>
    <property type="match status" value="1"/>
</dbReference>
<keyword evidence="8 17" id="KW-0133">Cell shape</keyword>
<keyword evidence="19" id="KW-1185">Reference proteome</keyword>
<keyword evidence="6 17" id="KW-0812">Transmembrane</keyword>
<comment type="miscellaneous">
    <text evidence="17">Bacitracin is thought to be involved in the inhibition of peptidoglycan synthesis by sequestering undecaprenyl diphosphate, thereby reducing the pool of lipid carrier available.</text>
</comment>
<evidence type="ECO:0000256" key="13">
    <source>
        <dbReference type="ARBA" id="ARBA00023316"/>
    </source>
</evidence>
<dbReference type="NCBIfam" id="NF001393">
    <property type="entry name" value="PRK00281.2-4"/>
    <property type="match status" value="1"/>
</dbReference>
<feature type="transmembrane region" description="Helical" evidence="17">
    <location>
        <begin position="186"/>
        <end position="207"/>
    </location>
</feature>
<name>A0ABQ1QF78_9ACTN</name>
<dbReference type="NCBIfam" id="NF001392">
    <property type="entry name" value="PRK00281.2-1"/>
    <property type="match status" value="1"/>
</dbReference>
<evidence type="ECO:0000256" key="8">
    <source>
        <dbReference type="ARBA" id="ARBA00022960"/>
    </source>
</evidence>